<dbReference type="InterPro" id="IPR051873">
    <property type="entry name" value="KNR4/SMI1_regulator"/>
</dbReference>
<dbReference type="SMART" id="SM00860">
    <property type="entry name" value="SMI1_KNR4"/>
    <property type="match status" value="1"/>
</dbReference>
<dbReference type="OrthoDB" id="3287229at2"/>
<dbReference type="InterPro" id="IPR037883">
    <property type="entry name" value="Knr4/Smi1-like_sf"/>
</dbReference>
<feature type="domain" description="Knr4/Smi1-like" evidence="1">
    <location>
        <begin position="30"/>
        <end position="165"/>
    </location>
</feature>
<dbReference type="PANTHER" id="PTHR47432:SF1">
    <property type="entry name" value="CELL WALL ASSEMBLY REGULATOR SMI1"/>
    <property type="match status" value="1"/>
</dbReference>
<dbReference type="Gene3D" id="3.40.1580.10">
    <property type="entry name" value="SMI1/KNR4-like"/>
    <property type="match status" value="1"/>
</dbReference>
<dbReference type="SUPFAM" id="SSF160631">
    <property type="entry name" value="SMI1/KNR4-like"/>
    <property type="match status" value="1"/>
</dbReference>
<evidence type="ECO:0000259" key="1">
    <source>
        <dbReference type="SMART" id="SM00860"/>
    </source>
</evidence>
<dbReference type="PANTHER" id="PTHR47432">
    <property type="entry name" value="CELL WALL ASSEMBLY REGULATOR SMI1"/>
    <property type="match status" value="1"/>
</dbReference>
<comment type="caution">
    <text evidence="2">The sequence shown here is derived from an EMBL/GenBank/DDBJ whole genome shotgun (WGS) entry which is preliminary data.</text>
</comment>
<evidence type="ECO:0000313" key="2">
    <source>
        <dbReference type="EMBL" id="KUM84921.1"/>
    </source>
</evidence>
<sequence>MTSSIPESWTRIEAWLADKAPRTFAELAPPAERAAIEMAEEAIGLAFPQPLTESLLRHDGTAYGVLLPPFWMMLSTQHIVDAWKRRTEIHGPERPGAEAGDPEGEYGPWWHRQWIPFAADGSGDYLVIDQRSTPKRGRIGDADHEDGCRFNPHPMWASLPELLDMTATALETGRLVDCYERVVIDERELTWEF</sequence>
<dbReference type="Pfam" id="PF09346">
    <property type="entry name" value="SMI1_KNR4"/>
    <property type="match status" value="1"/>
</dbReference>
<dbReference type="EMBL" id="LMWM01000030">
    <property type="protein sequence ID" value="KUM84921.1"/>
    <property type="molecule type" value="Genomic_DNA"/>
</dbReference>
<dbReference type="RefSeq" id="WP_031045245.1">
    <property type="nucleotide sequence ID" value="NZ_KQ948150.1"/>
</dbReference>
<name>A0A117PPU6_9ACTN</name>
<dbReference type="InterPro" id="IPR018958">
    <property type="entry name" value="Knr4/Smi1-like_dom"/>
</dbReference>
<evidence type="ECO:0000313" key="3">
    <source>
        <dbReference type="Proteomes" id="UP000053039"/>
    </source>
</evidence>
<dbReference type="Proteomes" id="UP000053039">
    <property type="component" value="Unassembled WGS sequence"/>
</dbReference>
<accession>A0A117PPU6</accession>
<protein>
    <recommendedName>
        <fullName evidence="1">Knr4/Smi1-like domain-containing protein</fullName>
    </recommendedName>
</protein>
<gene>
    <name evidence="2" type="ORF">AQI94_30820</name>
</gene>
<dbReference type="AlphaFoldDB" id="A0A117PPU6"/>
<reference evidence="2 3" key="1">
    <citation type="submission" date="2015-10" db="EMBL/GenBank/DDBJ databases">
        <title>Draft genome sequence of Streptomyces pseudovenezuelae DSM 40212, type strain for the species Streptomyces pseudovenezuelae.</title>
        <authorList>
            <person name="Ruckert C."/>
            <person name="Winkler A."/>
            <person name="Kalinowski J."/>
            <person name="Kampfer P."/>
            <person name="Glaeser S."/>
        </authorList>
    </citation>
    <scope>NUCLEOTIDE SEQUENCE [LARGE SCALE GENOMIC DNA]</scope>
    <source>
        <strain evidence="2 3">DSM 40212</strain>
    </source>
</reference>
<organism evidence="2 3">
    <name type="scientific">Streptomyces pseudovenezuelae</name>
    <dbReference type="NCBI Taxonomy" id="67350"/>
    <lineage>
        <taxon>Bacteria</taxon>
        <taxon>Bacillati</taxon>
        <taxon>Actinomycetota</taxon>
        <taxon>Actinomycetes</taxon>
        <taxon>Kitasatosporales</taxon>
        <taxon>Streptomycetaceae</taxon>
        <taxon>Streptomyces</taxon>
        <taxon>Streptomyces aurantiacus group</taxon>
    </lineage>
</organism>
<proteinExistence type="predicted"/>